<comment type="subunit">
    <text evidence="4">Homodimer.</text>
</comment>
<dbReference type="GO" id="GO:0004764">
    <property type="term" value="F:shikimate 3-dehydrogenase (NADP+) activity"/>
    <property type="evidence" value="ECO:0007669"/>
    <property type="project" value="UniProtKB-UniRule"/>
</dbReference>
<dbReference type="UniPathway" id="UPA00053">
    <property type="reaction ID" value="UER00087"/>
</dbReference>
<feature type="binding site" evidence="4">
    <location>
        <position position="270"/>
    </location>
    <ligand>
        <name>NADP(+)</name>
        <dbReference type="ChEBI" id="CHEBI:58349"/>
    </ligand>
</feature>
<keyword evidence="4" id="KW-0028">Amino-acid biosynthesis</keyword>
<dbReference type="InterPro" id="IPR013708">
    <property type="entry name" value="Shikimate_DH-bd_N"/>
</dbReference>
<evidence type="ECO:0000259" key="5">
    <source>
        <dbReference type="Pfam" id="PF08501"/>
    </source>
</evidence>
<comment type="caution">
    <text evidence="4">Lacks conserved residue(s) required for the propagation of feature annotation.</text>
</comment>
<proteinExistence type="inferred from homology"/>
<comment type="function">
    <text evidence="4">Involved in the biosynthesis of the chorismate, which leads to the biosynthesis of aromatic amino acids. Catalyzes the reversible NADPH linked reduction of 3-dehydroshikimate (DHSA) to yield shikimate (SA).</text>
</comment>
<evidence type="ECO:0000313" key="7">
    <source>
        <dbReference type="Proteomes" id="UP000194474"/>
    </source>
</evidence>
<dbReference type="InterPro" id="IPR046346">
    <property type="entry name" value="Aminoacid_DH-like_N_sf"/>
</dbReference>
<keyword evidence="4" id="KW-0521">NADP</keyword>
<feature type="binding site" evidence="4">
    <location>
        <begin position="39"/>
        <end position="41"/>
    </location>
    <ligand>
        <name>shikimate</name>
        <dbReference type="ChEBI" id="CHEBI:36208"/>
    </ligand>
</feature>
<evidence type="ECO:0000313" key="6">
    <source>
        <dbReference type="EMBL" id="SMQ64715.1"/>
    </source>
</evidence>
<accession>A0A1Y6EPV6</accession>
<protein>
    <recommendedName>
        <fullName evidence="4">Shikimate dehydrogenase (NADP(+))</fullName>
        <shortName evidence="4">SDH</shortName>
        <ecNumber evidence="4">1.1.1.25</ecNumber>
    </recommendedName>
</protein>
<dbReference type="Proteomes" id="UP000194474">
    <property type="component" value="Unassembled WGS sequence"/>
</dbReference>
<feature type="binding site" evidence="4">
    <location>
        <position position="247"/>
    </location>
    <ligand>
        <name>NADP(+)</name>
        <dbReference type="ChEBI" id="CHEBI:58349"/>
    </ligand>
</feature>
<feature type="binding site" evidence="4">
    <location>
        <position position="249"/>
    </location>
    <ligand>
        <name>shikimate</name>
        <dbReference type="ChEBI" id="CHEBI:36208"/>
    </ligand>
</feature>
<evidence type="ECO:0000256" key="3">
    <source>
        <dbReference type="ARBA" id="ARBA00023141"/>
    </source>
</evidence>
<feature type="binding site" evidence="4">
    <location>
        <begin position="155"/>
        <end position="159"/>
    </location>
    <ligand>
        <name>NADP(+)</name>
        <dbReference type="ChEBI" id="CHEBI:58349"/>
    </ligand>
</feature>
<dbReference type="SUPFAM" id="SSF51735">
    <property type="entry name" value="NAD(P)-binding Rossmann-fold domains"/>
    <property type="match status" value="1"/>
</dbReference>
<keyword evidence="7" id="KW-1185">Reference proteome</keyword>
<comment type="similarity">
    <text evidence="4">Belongs to the shikimate dehydrogenase family.</text>
</comment>
<dbReference type="Gene3D" id="3.40.50.10860">
    <property type="entry name" value="Leucine Dehydrogenase, chain A, domain 1"/>
    <property type="match status" value="1"/>
</dbReference>
<comment type="pathway">
    <text evidence="1 4">Metabolic intermediate biosynthesis; chorismate biosynthesis; chorismate from D-erythrose 4-phosphate and phosphoenolpyruvate: step 4/7.</text>
</comment>
<feature type="binding site" evidence="4">
    <location>
        <position position="131"/>
    </location>
    <ligand>
        <name>shikimate</name>
        <dbReference type="ChEBI" id="CHEBI:36208"/>
    </ligand>
</feature>
<reference evidence="7" key="1">
    <citation type="submission" date="2017-04" db="EMBL/GenBank/DDBJ databases">
        <authorList>
            <person name="Varghese N."/>
            <person name="Submissions S."/>
        </authorList>
    </citation>
    <scope>NUCLEOTIDE SEQUENCE [LARGE SCALE GENOMIC DNA]</scope>
</reference>
<evidence type="ECO:0000256" key="2">
    <source>
        <dbReference type="ARBA" id="ARBA00023002"/>
    </source>
</evidence>
<dbReference type="NCBIfam" id="NF009201">
    <property type="entry name" value="PRK12549.1"/>
    <property type="match status" value="1"/>
</dbReference>
<keyword evidence="3 4" id="KW-0057">Aromatic amino acid biosynthesis</keyword>
<dbReference type="HAMAP" id="MF_00222">
    <property type="entry name" value="Shikimate_DH_AroE"/>
    <property type="match status" value="1"/>
</dbReference>
<comment type="catalytic activity">
    <reaction evidence="4">
        <text>shikimate + NADP(+) = 3-dehydroshikimate + NADPH + H(+)</text>
        <dbReference type="Rhea" id="RHEA:17737"/>
        <dbReference type="ChEBI" id="CHEBI:15378"/>
        <dbReference type="ChEBI" id="CHEBI:16630"/>
        <dbReference type="ChEBI" id="CHEBI:36208"/>
        <dbReference type="ChEBI" id="CHEBI:57783"/>
        <dbReference type="ChEBI" id="CHEBI:58349"/>
        <dbReference type="EC" id="1.1.1.25"/>
    </reaction>
</comment>
<feature type="binding site" evidence="4">
    <location>
        <position position="91"/>
    </location>
    <ligand>
        <name>shikimate</name>
        <dbReference type="ChEBI" id="CHEBI:36208"/>
    </ligand>
</feature>
<name>A0A1Y6EPV6_9HYPH</name>
<feature type="binding site" evidence="4">
    <location>
        <position position="277"/>
    </location>
    <ligand>
        <name>shikimate</name>
        <dbReference type="ChEBI" id="CHEBI:36208"/>
    </ligand>
</feature>
<feature type="binding site" evidence="4">
    <location>
        <position position="107"/>
    </location>
    <ligand>
        <name>NADP(+)</name>
        <dbReference type="ChEBI" id="CHEBI:58349"/>
    </ligand>
</feature>
<dbReference type="AlphaFoldDB" id="A0A1Y6EPV6"/>
<dbReference type="GO" id="GO:0009423">
    <property type="term" value="P:chorismate biosynthetic process"/>
    <property type="evidence" value="ECO:0007669"/>
    <property type="project" value="UniProtKB-UniRule"/>
</dbReference>
<feature type="domain" description="Shikimate dehydrogenase substrate binding N-terminal" evidence="5">
    <location>
        <begin position="31"/>
        <end position="118"/>
    </location>
</feature>
<dbReference type="EC" id="1.1.1.25" evidence="4"/>
<keyword evidence="2 4" id="KW-0560">Oxidoreductase</keyword>
<dbReference type="PANTHER" id="PTHR21089:SF1">
    <property type="entry name" value="BIFUNCTIONAL 3-DEHYDROQUINATE DEHYDRATASE_SHIKIMATE DEHYDROGENASE, CHLOROPLASTIC"/>
    <property type="match status" value="1"/>
</dbReference>
<dbReference type="EMBL" id="FXWK01000001">
    <property type="protein sequence ID" value="SMQ64715.1"/>
    <property type="molecule type" value="Genomic_DNA"/>
</dbReference>
<dbReference type="SUPFAM" id="SSF53223">
    <property type="entry name" value="Aminoacid dehydrogenase-like, N-terminal domain"/>
    <property type="match status" value="1"/>
</dbReference>
<feature type="binding site" evidence="4">
    <location>
        <position position="116"/>
    </location>
    <ligand>
        <name>shikimate</name>
        <dbReference type="ChEBI" id="CHEBI:36208"/>
    </ligand>
</feature>
<gene>
    <name evidence="4" type="primary">aroE</name>
    <name evidence="6" type="ORF">SAMN06295905_1042</name>
</gene>
<feature type="active site" description="Proton acceptor" evidence="4">
    <location>
        <position position="95"/>
    </location>
</feature>
<dbReference type="CDD" id="cd01065">
    <property type="entry name" value="NAD_bind_Shikimate_DH"/>
    <property type="match status" value="1"/>
</dbReference>
<dbReference type="NCBIfam" id="NF001319">
    <property type="entry name" value="PRK00258.3-3"/>
    <property type="match status" value="1"/>
</dbReference>
<dbReference type="GO" id="GO:0005829">
    <property type="term" value="C:cytosol"/>
    <property type="evidence" value="ECO:0007669"/>
    <property type="project" value="TreeGrafter"/>
</dbReference>
<dbReference type="GO" id="GO:0009073">
    <property type="term" value="P:aromatic amino acid family biosynthetic process"/>
    <property type="evidence" value="ECO:0007669"/>
    <property type="project" value="UniProtKB-KW"/>
</dbReference>
<sequence>MARLEYIQNALGDLIAGRTEGRQSAEIRIGLVGRGIGKSLTPIMHEQEGRRLGLRYRYDLVDFDALKLEDRDLALVVRLLEAAGFRGLNVTFPFKQSVLALLDELSDSARAVGAVNTVVFTEGKRRGHNTDCFGFAESMRRGLSDVDLRRVVQIGAGGAGGAVAKALSDLGVRQLAIFDIDEDRAHRLASNIASTTLSVTSHGSGALSTILPNASGVVNASPVGMDKLPGLPLDPNLLTSKQWVADIIYFPRETELIRTARARGCAVLTGGGMAVFQALRAFELFSGMRPDSAEMSKTFLEYA</sequence>
<organism evidence="6 7">
    <name type="scientific">Devosia lucknowensis</name>
    <dbReference type="NCBI Taxonomy" id="1096929"/>
    <lineage>
        <taxon>Bacteria</taxon>
        <taxon>Pseudomonadati</taxon>
        <taxon>Pseudomonadota</taxon>
        <taxon>Alphaproteobacteria</taxon>
        <taxon>Hyphomicrobiales</taxon>
        <taxon>Devosiaceae</taxon>
        <taxon>Devosia</taxon>
    </lineage>
</organism>
<evidence type="ECO:0000256" key="4">
    <source>
        <dbReference type="HAMAP-Rule" id="MF_00222"/>
    </source>
</evidence>
<dbReference type="InterPro" id="IPR022893">
    <property type="entry name" value="Shikimate_DH_fam"/>
</dbReference>
<dbReference type="GO" id="GO:0050661">
    <property type="term" value="F:NADP binding"/>
    <property type="evidence" value="ECO:0007669"/>
    <property type="project" value="TreeGrafter"/>
</dbReference>
<dbReference type="GO" id="GO:0019632">
    <property type="term" value="P:shikimate metabolic process"/>
    <property type="evidence" value="ECO:0007669"/>
    <property type="project" value="TreeGrafter"/>
</dbReference>
<dbReference type="PANTHER" id="PTHR21089">
    <property type="entry name" value="SHIKIMATE DEHYDROGENASE"/>
    <property type="match status" value="1"/>
</dbReference>
<dbReference type="GO" id="GO:0008652">
    <property type="term" value="P:amino acid biosynthetic process"/>
    <property type="evidence" value="ECO:0007669"/>
    <property type="project" value="UniProtKB-KW"/>
</dbReference>
<dbReference type="InterPro" id="IPR036291">
    <property type="entry name" value="NAD(P)-bd_dom_sf"/>
</dbReference>
<evidence type="ECO:0000256" key="1">
    <source>
        <dbReference type="ARBA" id="ARBA00004871"/>
    </source>
</evidence>
<dbReference type="Gene3D" id="3.40.50.720">
    <property type="entry name" value="NAD(P)-binding Rossmann-like Domain"/>
    <property type="match status" value="1"/>
</dbReference>
<dbReference type="Pfam" id="PF08501">
    <property type="entry name" value="Shikimate_dh_N"/>
    <property type="match status" value="1"/>
</dbReference>